<evidence type="ECO:0000256" key="1">
    <source>
        <dbReference type="ARBA" id="ARBA00022729"/>
    </source>
</evidence>
<dbReference type="Gene3D" id="2.130.10.130">
    <property type="entry name" value="Integrin alpha, N-terminal"/>
    <property type="match status" value="1"/>
</dbReference>
<dbReference type="Proteomes" id="UP000235162">
    <property type="component" value="Unassembled WGS sequence"/>
</dbReference>
<dbReference type="SUPFAM" id="SSF69318">
    <property type="entry name" value="Integrin alpha N-terminal domain"/>
    <property type="match status" value="1"/>
</dbReference>
<evidence type="ECO:0000313" key="2">
    <source>
        <dbReference type="EMBL" id="PLW86056.1"/>
    </source>
</evidence>
<dbReference type="PANTHER" id="PTHR46580">
    <property type="entry name" value="SENSOR KINASE-RELATED"/>
    <property type="match status" value="1"/>
</dbReference>
<sequence length="692" mass="75815">MYSRMIVLGLSLSVFTGCKINMEAPEGGGVTTASGDYYCEAGKTCEVDIPDGEAWAGTFIAQPQPGYVFDSWQSGGACGGQSEPCSISLLGEHTAYDIEARLIPMFRKASGGKHAVTLNPLPTSVLIDDGLFDIREIDHIAVEDNYSTIKYFGLGDTDADGNPEVFVSGWTDGGSYIDTNGEERPANARLQVFEAGPDATELLDANELLGRSTTDGTAFIRVHDFDRNGHDDLLIIGHNESPFVPTENILFLNDGNRLTPRSIEPAMAMHEGNLADINGDGYTDIIGSAYMSSYDWSDDPAAPFSYGDAVMILINDQNGGFKAWPLRFNVSIEGSADFQEIGGQWIHTGSAVAAANLDDDPEAELVIVDAYDGSNGDVSTSSYGSSSIIIDNIRFDSSRAYGDIKPLPIPYFHKQDRFKDSQSKFLSSEFGTGRAHDIQVDLFDMDNDGDQDILVSSMLWNDDYKESAGVLQFLQNKGNGRFSDITDKALYNYNLGNQGGHDNLLMDVNGDGFIDILAVDASTRVAEPHEWTGWIGEIYRVPDQAWANEVLINTGNGKFVSTLWEGFAELDQRTESILKSYGPTYEPYFLGGQKYFPYLLADGRLGFITYGVANEREFYFDVRANSRLHTGPNATDPSRHGAAGYNEYYYLTENPDVVALVKKGEFENGLEHYLEIGKAEGRRAFAEGAVVR</sequence>
<reference evidence="2 3" key="1">
    <citation type="submission" date="2018-01" db="EMBL/GenBank/DDBJ databases">
        <title>The draft genome sequence of Halioglobus japonicus S1-36.</title>
        <authorList>
            <person name="Du Z.-J."/>
            <person name="Shi M.-J."/>
        </authorList>
    </citation>
    <scope>NUCLEOTIDE SEQUENCE [LARGE SCALE GENOMIC DNA]</scope>
    <source>
        <strain evidence="2 3">S1-36</strain>
    </source>
</reference>
<comment type="caution">
    <text evidence="2">The sequence shown here is derived from an EMBL/GenBank/DDBJ whole genome shotgun (WGS) entry which is preliminary data.</text>
</comment>
<dbReference type="PANTHER" id="PTHR46580:SF4">
    <property type="entry name" value="ATP_GTP-BINDING PROTEIN"/>
    <property type="match status" value="1"/>
</dbReference>
<organism evidence="2 3">
    <name type="scientific">Halioglobus japonicus</name>
    <dbReference type="NCBI Taxonomy" id="930805"/>
    <lineage>
        <taxon>Bacteria</taxon>
        <taxon>Pseudomonadati</taxon>
        <taxon>Pseudomonadota</taxon>
        <taxon>Gammaproteobacteria</taxon>
        <taxon>Cellvibrionales</taxon>
        <taxon>Halieaceae</taxon>
        <taxon>Halioglobus</taxon>
    </lineage>
</organism>
<dbReference type="EMBL" id="PKUR01000002">
    <property type="protein sequence ID" value="PLW86056.1"/>
    <property type="molecule type" value="Genomic_DNA"/>
</dbReference>
<accession>A0AAP8SN33</accession>
<dbReference type="InterPro" id="IPR028994">
    <property type="entry name" value="Integrin_alpha_N"/>
</dbReference>
<dbReference type="AlphaFoldDB" id="A0AAP8SN33"/>
<dbReference type="PROSITE" id="PS51257">
    <property type="entry name" value="PROKAR_LIPOPROTEIN"/>
    <property type="match status" value="1"/>
</dbReference>
<dbReference type="InterPro" id="IPR013517">
    <property type="entry name" value="FG-GAP"/>
</dbReference>
<name>A0AAP8SN33_9GAMM</name>
<dbReference type="Pfam" id="PF13517">
    <property type="entry name" value="FG-GAP_3"/>
    <property type="match status" value="2"/>
</dbReference>
<keyword evidence="3" id="KW-1185">Reference proteome</keyword>
<protein>
    <submittedName>
        <fullName evidence="2">VCBS repeat-containing protein</fullName>
    </submittedName>
</protein>
<evidence type="ECO:0000313" key="3">
    <source>
        <dbReference type="Proteomes" id="UP000235162"/>
    </source>
</evidence>
<gene>
    <name evidence="2" type="ORF">C0029_06275</name>
</gene>
<keyword evidence="1" id="KW-0732">Signal</keyword>
<proteinExistence type="predicted"/>